<sequence length="79" mass="8467">MTLAFDVDVGSGFNRAGFYPSVGVEPPGAAKESDRLERIANDRECWVKNGVYRAAAIDLPGVRVLRVATVATLSCSPVR</sequence>
<proteinExistence type="predicted"/>
<dbReference type="RefSeq" id="WP_309874119.1">
    <property type="nucleotide sequence ID" value="NZ_CP133838.1"/>
</dbReference>
<name>A0ABY9S479_9ENTR</name>
<reference evidence="1 2" key="1">
    <citation type="submission" date="2023-09" db="EMBL/GenBank/DDBJ databases">
        <title>Buttiauxella selenatireducens sp. nov., isolated from the rhizosphere of Cardamine hupingshanesis.</title>
        <authorList>
            <person name="Zhang S."/>
            <person name="Xu Z."/>
            <person name="Wang H."/>
            <person name="Guo Y."/>
        </authorList>
    </citation>
    <scope>NUCLEOTIDE SEQUENCE [LARGE SCALE GENOMIC DNA]</scope>
    <source>
        <strain evidence="1 2">R73</strain>
    </source>
</reference>
<evidence type="ECO:0000313" key="1">
    <source>
        <dbReference type="EMBL" id="WMY72268.1"/>
    </source>
</evidence>
<dbReference type="EMBL" id="CP133838">
    <property type="protein sequence ID" value="WMY72268.1"/>
    <property type="molecule type" value="Genomic_DNA"/>
</dbReference>
<gene>
    <name evidence="1" type="ORF">RHD99_12240</name>
</gene>
<keyword evidence="2" id="KW-1185">Reference proteome</keyword>
<accession>A0ABY9S479</accession>
<organism evidence="1 2">
    <name type="scientific">Buttiauxella selenatireducens</name>
    <dbReference type="NCBI Taxonomy" id="3073902"/>
    <lineage>
        <taxon>Bacteria</taxon>
        <taxon>Pseudomonadati</taxon>
        <taxon>Pseudomonadota</taxon>
        <taxon>Gammaproteobacteria</taxon>
        <taxon>Enterobacterales</taxon>
        <taxon>Enterobacteriaceae</taxon>
        <taxon>Buttiauxella</taxon>
    </lineage>
</organism>
<evidence type="ECO:0000313" key="2">
    <source>
        <dbReference type="Proteomes" id="UP001246690"/>
    </source>
</evidence>
<dbReference type="Proteomes" id="UP001246690">
    <property type="component" value="Chromosome"/>
</dbReference>
<protein>
    <submittedName>
        <fullName evidence="1">Uncharacterized protein</fullName>
    </submittedName>
</protein>